<keyword evidence="2 3" id="KW-0520">NAD</keyword>
<dbReference type="PROSITE" id="PS50305">
    <property type="entry name" value="SIRTUIN"/>
    <property type="match status" value="1"/>
</dbReference>
<keyword evidence="3 4" id="KW-0479">Metal-binding</keyword>
<keyword evidence="7" id="KW-1185">Reference proteome</keyword>
<comment type="subcellular location">
    <subcellularLocation>
        <location evidence="3">Cytoplasm</location>
    </subcellularLocation>
</comment>
<dbReference type="PANTHER" id="PTHR11085">
    <property type="entry name" value="NAD-DEPENDENT PROTEIN DEACYLASE SIRTUIN-5, MITOCHONDRIAL-RELATED"/>
    <property type="match status" value="1"/>
</dbReference>
<accession>A0ABN3HU95</accession>
<comment type="caution">
    <text evidence="6">The sequence shown here is derived from an EMBL/GenBank/DDBJ whole genome shotgun (WGS) entry which is preliminary data.</text>
</comment>
<dbReference type="InterPro" id="IPR026591">
    <property type="entry name" value="Sirtuin_cat_small_dom_sf"/>
</dbReference>
<evidence type="ECO:0000256" key="1">
    <source>
        <dbReference type="ARBA" id="ARBA00022679"/>
    </source>
</evidence>
<dbReference type="Gene3D" id="3.30.1600.10">
    <property type="entry name" value="SIR2/SIRT2 'Small Domain"/>
    <property type="match status" value="1"/>
</dbReference>
<dbReference type="InterPro" id="IPR050134">
    <property type="entry name" value="NAD-dep_sirtuin_deacylases"/>
</dbReference>
<dbReference type="EMBL" id="BAAARB010000018">
    <property type="protein sequence ID" value="GAA2387602.1"/>
    <property type="molecule type" value="Genomic_DNA"/>
</dbReference>
<evidence type="ECO:0000259" key="5">
    <source>
        <dbReference type="PROSITE" id="PS50305"/>
    </source>
</evidence>
<feature type="binding site" evidence="3">
    <location>
        <begin position="223"/>
        <end position="225"/>
    </location>
    <ligand>
        <name>NAD(+)</name>
        <dbReference type="ChEBI" id="CHEBI:57540"/>
    </ligand>
</feature>
<dbReference type="CDD" id="cd01412">
    <property type="entry name" value="SIRT5_Af1_CobB"/>
    <property type="match status" value="1"/>
</dbReference>
<comment type="caution">
    <text evidence="3">Lacks conserved residue(s) required for the propagation of feature annotation.</text>
</comment>
<organism evidence="6 7">
    <name type="scientific">Gordonia cholesterolivorans</name>
    <dbReference type="NCBI Taxonomy" id="559625"/>
    <lineage>
        <taxon>Bacteria</taxon>
        <taxon>Bacillati</taxon>
        <taxon>Actinomycetota</taxon>
        <taxon>Actinomycetes</taxon>
        <taxon>Mycobacteriales</taxon>
        <taxon>Gordoniaceae</taxon>
        <taxon>Gordonia</taxon>
    </lineage>
</organism>
<feature type="binding site" evidence="3 4">
    <location>
        <position position="140"/>
    </location>
    <ligand>
        <name>Zn(2+)</name>
        <dbReference type="ChEBI" id="CHEBI:29105"/>
    </ligand>
</feature>
<feature type="binding site" evidence="3">
    <location>
        <position position="76"/>
    </location>
    <ligand>
        <name>substrate</name>
    </ligand>
</feature>
<dbReference type="Gene3D" id="3.40.50.1220">
    <property type="entry name" value="TPP-binding domain"/>
    <property type="match status" value="1"/>
</dbReference>
<comment type="function">
    <text evidence="3">NAD-dependent lysine deacetylase and desuccinylase that specifically removes acetyl and succinyl groups on target proteins. Modulates the activities of several proteins which are inactive in their acylated form.</text>
</comment>
<feature type="domain" description="Deacetylase sirtuin-type" evidence="5">
    <location>
        <begin position="3"/>
        <end position="249"/>
    </location>
</feature>
<reference evidence="6 7" key="1">
    <citation type="journal article" date="2019" name="Int. J. Syst. Evol. Microbiol.">
        <title>The Global Catalogue of Microorganisms (GCM) 10K type strain sequencing project: providing services to taxonomists for standard genome sequencing and annotation.</title>
        <authorList>
            <consortium name="The Broad Institute Genomics Platform"/>
            <consortium name="The Broad Institute Genome Sequencing Center for Infectious Disease"/>
            <person name="Wu L."/>
            <person name="Ma J."/>
        </authorList>
    </citation>
    <scope>NUCLEOTIDE SEQUENCE [LARGE SCALE GENOMIC DNA]</scope>
    <source>
        <strain evidence="6 7">JCM 16227</strain>
    </source>
</reference>
<feature type="binding site" evidence="3">
    <location>
        <begin position="111"/>
        <end position="114"/>
    </location>
    <ligand>
        <name>NAD(+)</name>
        <dbReference type="ChEBI" id="CHEBI:57540"/>
    </ligand>
</feature>
<name>A0ABN3HU95_9ACTN</name>
<evidence type="ECO:0000256" key="2">
    <source>
        <dbReference type="ARBA" id="ARBA00023027"/>
    </source>
</evidence>
<keyword evidence="3" id="KW-0963">Cytoplasm</keyword>
<comment type="similarity">
    <text evidence="3">Belongs to the sirtuin family. Class III subfamily.</text>
</comment>
<dbReference type="InterPro" id="IPR026590">
    <property type="entry name" value="Ssirtuin_cat_dom"/>
</dbReference>
<dbReference type="Proteomes" id="UP001501170">
    <property type="component" value="Unassembled WGS sequence"/>
</dbReference>
<comment type="cofactor">
    <cofactor evidence="3">
        <name>Zn(2+)</name>
        <dbReference type="ChEBI" id="CHEBI:29105"/>
    </cofactor>
    <text evidence="3">Binds 1 zinc ion per subunit.</text>
</comment>
<dbReference type="InterPro" id="IPR029035">
    <property type="entry name" value="DHS-like_NAD/FAD-binding_dom"/>
</dbReference>
<comment type="catalytic activity">
    <reaction evidence="3">
        <text>N(6)-acetyl-L-lysyl-[protein] + NAD(+) + H2O = 2''-O-acetyl-ADP-D-ribose + nicotinamide + L-lysyl-[protein]</text>
        <dbReference type="Rhea" id="RHEA:43636"/>
        <dbReference type="Rhea" id="RHEA-COMP:9752"/>
        <dbReference type="Rhea" id="RHEA-COMP:10731"/>
        <dbReference type="ChEBI" id="CHEBI:15377"/>
        <dbReference type="ChEBI" id="CHEBI:17154"/>
        <dbReference type="ChEBI" id="CHEBI:29969"/>
        <dbReference type="ChEBI" id="CHEBI:57540"/>
        <dbReference type="ChEBI" id="CHEBI:61930"/>
        <dbReference type="ChEBI" id="CHEBI:83767"/>
        <dbReference type="EC" id="2.3.1.286"/>
    </reaction>
</comment>
<feature type="binding site" evidence="3">
    <location>
        <begin position="197"/>
        <end position="199"/>
    </location>
    <ligand>
        <name>NAD(+)</name>
        <dbReference type="ChEBI" id="CHEBI:57540"/>
    </ligand>
</feature>
<dbReference type="SUPFAM" id="SSF52467">
    <property type="entry name" value="DHS-like NAD/FAD-binding domain"/>
    <property type="match status" value="1"/>
</dbReference>
<feature type="binding site" evidence="3">
    <location>
        <position position="73"/>
    </location>
    <ligand>
        <name>substrate</name>
    </ligand>
</feature>
<evidence type="ECO:0000313" key="6">
    <source>
        <dbReference type="EMBL" id="GAA2387602.1"/>
    </source>
</evidence>
<feature type="binding site" evidence="3 4">
    <location>
        <position position="137"/>
    </location>
    <ligand>
        <name>Zn(2+)</name>
        <dbReference type="ChEBI" id="CHEBI:29105"/>
    </ligand>
</feature>
<feature type="binding site" evidence="3">
    <location>
        <position position="241"/>
    </location>
    <ligand>
        <name>NAD(+)</name>
        <dbReference type="ChEBI" id="CHEBI:57540"/>
    </ligand>
</feature>
<comment type="catalytic activity">
    <reaction evidence="3">
        <text>N(6)-succinyl-L-lysyl-[protein] + NAD(+) + H2O = 2''-O-succinyl-ADP-D-ribose + nicotinamide + L-lysyl-[protein]</text>
        <dbReference type="Rhea" id="RHEA:47668"/>
        <dbReference type="Rhea" id="RHEA-COMP:9752"/>
        <dbReference type="Rhea" id="RHEA-COMP:11877"/>
        <dbReference type="ChEBI" id="CHEBI:15377"/>
        <dbReference type="ChEBI" id="CHEBI:17154"/>
        <dbReference type="ChEBI" id="CHEBI:29969"/>
        <dbReference type="ChEBI" id="CHEBI:57540"/>
        <dbReference type="ChEBI" id="CHEBI:87830"/>
        <dbReference type="ChEBI" id="CHEBI:87832"/>
    </reaction>
</comment>
<feature type="binding site" evidence="3 4">
    <location>
        <position position="157"/>
    </location>
    <ligand>
        <name>Zn(2+)</name>
        <dbReference type="ChEBI" id="CHEBI:29105"/>
    </ligand>
</feature>
<keyword evidence="3 4" id="KW-0862">Zinc</keyword>
<dbReference type="EC" id="2.3.1.286" evidence="3"/>
<keyword evidence="1" id="KW-0808">Transferase</keyword>
<evidence type="ECO:0000256" key="3">
    <source>
        <dbReference type="HAMAP-Rule" id="MF_01121"/>
    </source>
</evidence>
<dbReference type="HAMAP" id="MF_01121">
    <property type="entry name" value="Sirtuin_ClassIII"/>
    <property type="match status" value="1"/>
</dbReference>
<sequence length="249" mass="26231">MTRTVTPESLAQAAALIAAADHVCVFSGAGMSAESGIPTFRDALTGLWENYDPADLATPEAWRRDSDLVWGWYRDRAARLGEVEPNAGHHAVAELGRKKESAGGRVSVITQNVDDLHERAGSTVDAHLHGSLKAPRCEACPHRADPDVALESVRPRCPECGASLRPGVVWFGESLPNLDWLTASQTVVACDLLIIVGTSGVVHPAAGLPMLAAEAGTPIIEVNPEPSALTPLATLYLPTTAAATLPLIL</sequence>
<gene>
    <name evidence="3" type="primary">cobB</name>
    <name evidence="6" type="ORF">GCM10009855_29630</name>
</gene>
<evidence type="ECO:0000256" key="4">
    <source>
        <dbReference type="PROSITE-ProRule" id="PRU00236"/>
    </source>
</evidence>
<dbReference type="InterPro" id="IPR027546">
    <property type="entry name" value="Sirtuin_class_III"/>
</dbReference>
<dbReference type="NCBIfam" id="NF001753">
    <property type="entry name" value="PRK00481.1-3"/>
    <property type="match status" value="1"/>
</dbReference>
<dbReference type="Pfam" id="PF02146">
    <property type="entry name" value="SIR2"/>
    <property type="match status" value="1"/>
</dbReference>
<feature type="binding site" evidence="3 4">
    <location>
        <position position="160"/>
    </location>
    <ligand>
        <name>Zn(2+)</name>
        <dbReference type="ChEBI" id="CHEBI:29105"/>
    </ligand>
</feature>
<proteinExistence type="inferred from homology"/>
<dbReference type="InterPro" id="IPR003000">
    <property type="entry name" value="Sirtuin"/>
</dbReference>
<comment type="domain">
    <text evidence="3">2 residues (Tyr-73 and Arg-76) present in a large hydrophobic pocket are probably involved in substrate specificity. They are important for desuccinylation activity, but dispensable for deacetylation activity.</text>
</comment>
<feature type="active site" description="Proton acceptor" evidence="3 4">
    <location>
        <position position="129"/>
    </location>
</feature>
<dbReference type="RefSeq" id="WP_346077009.1">
    <property type="nucleotide sequence ID" value="NZ_BAAARB010000018.1"/>
</dbReference>
<dbReference type="PANTHER" id="PTHR11085:SF10">
    <property type="entry name" value="NAD-DEPENDENT PROTEIN DEACYLASE SIRTUIN-5, MITOCHONDRIAL-RELATED"/>
    <property type="match status" value="1"/>
</dbReference>
<evidence type="ECO:0000313" key="7">
    <source>
        <dbReference type="Proteomes" id="UP001501170"/>
    </source>
</evidence>
<protein>
    <recommendedName>
        <fullName evidence="3">NAD-dependent protein deacylase</fullName>
        <ecNumber evidence="3">2.3.1.286</ecNumber>
    </recommendedName>
    <alternativeName>
        <fullName evidence="3">Regulatory protein SIR2 homolog</fullName>
    </alternativeName>
</protein>